<keyword evidence="2" id="KW-1185">Reference proteome</keyword>
<organism evidence="1 2">
    <name type="scientific">Xanthomonas cucurbitae</name>
    <dbReference type="NCBI Taxonomy" id="56453"/>
    <lineage>
        <taxon>Bacteria</taxon>
        <taxon>Pseudomonadati</taxon>
        <taxon>Pseudomonadota</taxon>
        <taxon>Gammaproteobacteria</taxon>
        <taxon>Lysobacterales</taxon>
        <taxon>Lysobacteraceae</taxon>
        <taxon>Xanthomonas</taxon>
    </lineage>
</organism>
<evidence type="ECO:0000313" key="2">
    <source>
        <dbReference type="Proteomes" id="UP001214201"/>
    </source>
</evidence>
<dbReference type="EMBL" id="CP082214">
    <property type="protein sequence ID" value="WDM71195.1"/>
    <property type="molecule type" value="Genomic_DNA"/>
</dbReference>
<reference evidence="1 2" key="1">
    <citation type="submission" date="2021-08" db="EMBL/GenBank/DDBJ databases">
        <title>Genome sequences of Xanthomonas cucurbitae isolates from 5 Midwestern US states.</title>
        <authorList>
            <person name="Hind S.R."/>
        </authorList>
    </citation>
    <scope>NUCLEOTIDE SEQUENCE [LARGE SCALE GENOMIC DNA]</scope>
    <source>
        <strain evidence="1 2">OH_261</strain>
    </source>
</reference>
<proteinExistence type="predicted"/>
<evidence type="ECO:0008006" key="3">
    <source>
        <dbReference type="Google" id="ProtNLM"/>
    </source>
</evidence>
<evidence type="ECO:0000313" key="1">
    <source>
        <dbReference type="EMBL" id="WDM71195.1"/>
    </source>
</evidence>
<protein>
    <recommendedName>
        <fullName evidence="3">SMI1/KNR4 family protein</fullName>
    </recommendedName>
</protein>
<name>A0ABY7YBG0_9XANT</name>
<gene>
    <name evidence="1" type="ORF">K6978_17850</name>
</gene>
<dbReference type="RefSeq" id="WP_158251465.1">
    <property type="nucleotide sequence ID" value="NZ_CP082213.1"/>
</dbReference>
<accession>A0ABY7YBG0</accession>
<dbReference type="Proteomes" id="UP001214201">
    <property type="component" value="Chromosome"/>
</dbReference>
<sequence>MLYVEGDVTLASLNLGDLSKLHTDAQAGMPSPALIVVDGNLQVEGWIAETGVSADAITATHGPAGLVVLGTLRAQNAVLAGRPLYVSGNLEIAGLLWVDNNDAIQEHVSSNLSVSGTTSASFFIASQDAQTQLRNGCSALRTWNGGDWDLVDAVERAQWFDPRCLAEDPLRCEVPLIRTEVVRLLIDGNSVLNTDVLDPTLAIPFIFQNRDITPRNLLQLANHSRMPALVGEQAHPHFKFRDRGLFLRALSGGQSIESDGAMRAAYFESPDYAVCLTANAERQPAPLLGRLTGKPAQQAWSMKCEFREMTEDAPWHLITADTPEAARALAFHGWNRMLRAVCTEDYARNAVTPQMLRDVLALSVVQPYDDYYSDERCGVWADTCFCAFRQDGALWHGKPKPAMLRVTRTPAGPDGHERRERYFYEIQTNVDGSESVCIELDAEPDNDDAALLMLNFIGGERLDKAVRVFHLAKRELEQVDWRLQEYGFVPDADDEFALDHWRALGLIPAYRKRLIRAFGALLPIPPALHALAAAIDGGMLDDNDLSGAFSLAFEDSASTALWFACPVTPASEAAAALLGVFGKNPDGSAFAVWQAPDGGYPVVFLGSEGENAALACDIDQFLQLLAIGYSELRPGSWNDEVEVYNAETDDVEGSLVNFEFQAWVRARGLAIPRTGEQIVQMATTRYGATFDAWCQRAAQH</sequence>